<dbReference type="EMBL" id="BKAU01000005">
    <property type="protein sequence ID" value="GEP97964.1"/>
    <property type="molecule type" value="Genomic_DNA"/>
</dbReference>
<dbReference type="SUPFAM" id="SSF53474">
    <property type="entry name" value="alpha/beta-Hydrolases"/>
    <property type="match status" value="1"/>
</dbReference>
<feature type="domain" description="Peptidase S9 prolyl oligopeptidase catalytic" evidence="1">
    <location>
        <begin position="538"/>
        <end position="717"/>
    </location>
</feature>
<dbReference type="PANTHER" id="PTHR11731">
    <property type="entry name" value="PROTEASE FAMILY S9B,C DIPEPTIDYL-PEPTIDASE IV-RELATED"/>
    <property type="match status" value="1"/>
</dbReference>
<dbReference type="InterPro" id="IPR029058">
    <property type="entry name" value="AB_hydrolase_fold"/>
</dbReference>
<evidence type="ECO:0000313" key="3">
    <source>
        <dbReference type="EMBL" id="GEP97964.1"/>
    </source>
</evidence>
<dbReference type="InterPro" id="IPR001375">
    <property type="entry name" value="Peptidase_S9_cat"/>
</dbReference>
<organism evidence="3 4">
    <name type="scientific">Chitinophaga cymbidii</name>
    <dbReference type="NCBI Taxonomy" id="1096750"/>
    <lineage>
        <taxon>Bacteria</taxon>
        <taxon>Pseudomonadati</taxon>
        <taxon>Bacteroidota</taxon>
        <taxon>Chitinophagia</taxon>
        <taxon>Chitinophagales</taxon>
        <taxon>Chitinophagaceae</taxon>
        <taxon>Chitinophaga</taxon>
    </lineage>
</organism>
<accession>A0A512RQI6</accession>
<dbReference type="Pfam" id="PF00326">
    <property type="entry name" value="Peptidase_S9"/>
    <property type="match status" value="1"/>
</dbReference>
<sequence length="743" mass="83702">MLERYRHAKAMEEATRNTVFRAGVQPHWQADGSSFWYRNVLKDSVLEYIYVQPFAKKKQAAFDHMKLAEALGRVTGRTLDGRRLRISRMELGKSSVALEIDSACYRCDLGKYTCAVADSFPGRRYPRGNFRRSRWQGFSTDRISPDKKWTAFIRDGNVFIRPAGSDASDGEHAVIASAPDNNSATNTAAVQYTHNGTKEKPYGALAWSPDSRYVVGYHINPVEDSSVFYILTSASGTRGQLRSHPYKQPGDPFTTYEMHIFPVGATGAVKVNTEIIDFFDAPRLHWRAGDSRYFTYEKVDRGHQRFRIIEVDTETATSKTLLDERTETFIYESRIFTEYLPETNEILWSSEKDGWRHLYLVDGITGKVKNPVTSGPWVVRQIDSVDKKKREVWFRASGMHAGEDPYFVHYYRIGLDGKGLVELTPAKGHHTVTFSPDKEYYTDTYSQVDIPPVTALHRTQDGKKIMELEKADASAFFATGMRPVESFVAKGRDGKTDIWGVVCRPSDFDPAKKYPVIENIYAGPQDAFVPKSFMGSFSEMQSMAELGFIVVQIDGMGTANRSKAFHDVCWKNLADAGFPDRILWIKALAAKYPYIDTARVGLYGTSAGGQNALGGLLFHPDFYKAAVASCGCHDNRVDKQWWNEQWMGYPVGRHYEEQSNVTNAGKLRGHLLLIVGESDTNVPPESTYRVINALIKAEKSFDFLPVPGMGHSDGGPYGRIKKRDFFVKHLLGVDPPQRNAGEL</sequence>
<dbReference type="Pfam" id="PF00930">
    <property type="entry name" value="DPPIV_N"/>
    <property type="match status" value="1"/>
</dbReference>
<dbReference type="Gene3D" id="2.140.10.30">
    <property type="entry name" value="Dipeptidylpeptidase IV, N-terminal domain"/>
    <property type="match status" value="1"/>
</dbReference>
<dbReference type="GO" id="GO:0008236">
    <property type="term" value="F:serine-type peptidase activity"/>
    <property type="evidence" value="ECO:0007669"/>
    <property type="project" value="InterPro"/>
</dbReference>
<proteinExistence type="predicted"/>
<dbReference type="Gene3D" id="3.40.50.1820">
    <property type="entry name" value="alpha/beta hydrolase"/>
    <property type="match status" value="1"/>
</dbReference>
<evidence type="ECO:0000259" key="2">
    <source>
        <dbReference type="Pfam" id="PF00930"/>
    </source>
</evidence>
<protein>
    <submittedName>
        <fullName evidence="3">Peptidase</fullName>
    </submittedName>
</protein>
<evidence type="ECO:0000313" key="4">
    <source>
        <dbReference type="Proteomes" id="UP000321436"/>
    </source>
</evidence>
<feature type="domain" description="Dipeptidylpeptidase IV N-terminal" evidence="2">
    <location>
        <begin position="142"/>
        <end position="452"/>
    </location>
</feature>
<dbReference type="Proteomes" id="UP000321436">
    <property type="component" value="Unassembled WGS sequence"/>
</dbReference>
<dbReference type="InterPro" id="IPR050278">
    <property type="entry name" value="Serine_Prot_S9B/DPPIV"/>
</dbReference>
<dbReference type="SUPFAM" id="SSF82171">
    <property type="entry name" value="DPP6 N-terminal domain-like"/>
    <property type="match status" value="1"/>
</dbReference>
<dbReference type="PANTHER" id="PTHR11731:SF118">
    <property type="entry name" value="BLR1971 PROTEIN"/>
    <property type="match status" value="1"/>
</dbReference>
<evidence type="ECO:0000259" key="1">
    <source>
        <dbReference type="Pfam" id="PF00326"/>
    </source>
</evidence>
<dbReference type="GO" id="GO:0006508">
    <property type="term" value="P:proteolysis"/>
    <property type="evidence" value="ECO:0007669"/>
    <property type="project" value="InterPro"/>
</dbReference>
<reference evidence="3 4" key="1">
    <citation type="submission" date="2019-07" db="EMBL/GenBank/DDBJ databases">
        <title>Whole genome shotgun sequence of Chitinophaga cymbidii NBRC 109752.</title>
        <authorList>
            <person name="Hosoyama A."/>
            <person name="Uohara A."/>
            <person name="Ohji S."/>
            <person name="Ichikawa N."/>
        </authorList>
    </citation>
    <scope>NUCLEOTIDE SEQUENCE [LARGE SCALE GENOMIC DNA]</scope>
    <source>
        <strain evidence="3 4">NBRC 109752</strain>
    </source>
</reference>
<keyword evidence="4" id="KW-1185">Reference proteome</keyword>
<dbReference type="InterPro" id="IPR002469">
    <property type="entry name" value="Peptidase_S9B_N"/>
</dbReference>
<dbReference type="AlphaFoldDB" id="A0A512RQI6"/>
<gene>
    <name evidence="3" type="ORF">CCY01nite_42240</name>
</gene>
<name>A0A512RQI6_9BACT</name>
<comment type="caution">
    <text evidence="3">The sequence shown here is derived from an EMBL/GenBank/DDBJ whole genome shotgun (WGS) entry which is preliminary data.</text>
</comment>